<dbReference type="eggNOG" id="ENOG502T9W8">
    <property type="taxonomic scope" value="Eukaryota"/>
</dbReference>
<evidence type="ECO:0000313" key="3">
    <source>
        <dbReference type="EMBL" id="EXJ89913.1"/>
    </source>
</evidence>
<feature type="region of interest" description="Disordered" evidence="1">
    <location>
        <begin position="389"/>
        <end position="410"/>
    </location>
</feature>
<dbReference type="Proteomes" id="UP000019478">
    <property type="component" value="Unassembled WGS sequence"/>
</dbReference>
<feature type="transmembrane region" description="Helical" evidence="2">
    <location>
        <begin position="604"/>
        <end position="623"/>
    </location>
</feature>
<gene>
    <name evidence="3" type="ORF">A1O3_02980</name>
</gene>
<keyword evidence="4" id="KW-1185">Reference proteome</keyword>
<protein>
    <submittedName>
        <fullName evidence="3">Uncharacterized protein</fullName>
    </submittedName>
</protein>
<dbReference type="GeneID" id="19167110"/>
<feature type="region of interest" description="Disordered" evidence="1">
    <location>
        <begin position="238"/>
        <end position="260"/>
    </location>
</feature>
<feature type="region of interest" description="Disordered" evidence="1">
    <location>
        <begin position="189"/>
        <end position="225"/>
    </location>
</feature>
<feature type="compositionally biased region" description="Basic and acidic residues" evidence="1">
    <location>
        <begin position="83"/>
        <end position="92"/>
    </location>
</feature>
<feature type="region of interest" description="Disordered" evidence="1">
    <location>
        <begin position="79"/>
        <end position="147"/>
    </location>
</feature>
<comment type="caution">
    <text evidence="3">The sequence shown here is derived from an EMBL/GenBank/DDBJ whole genome shotgun (WGS) entry which is preliminary data.</text>
</comment>
<feature type="compositionally biased region" description="Basic and acidic residues" evidence="1">
    <location>
        <begin position="133"/>
        <end position="147"/>
    </location>
</feature>
<keyword evidence="2" id="KW-0812">Transmembrane</keyword>
<feature type="compositionally biased region" description="Basic and acidic residues" evidence="1">
    <location>
        <begin position="112"/>
        <end position="126"/>
    </location>
</feature>
<dbReference type="STRING" id="1182542.W9YBP8"/>
<sequence length="630" mass="70416">MWACCQCHDTALIVIAPHCPGCHHKRCVACRKFSVKPRVHSAKQEIASKPADIVPDVGHTPDPYPEYARPVRRAISNFPVPLEKQDRSEQETFGKSFKSGGGREYPLLPGAKQDEVVKPDGNERVEPTGPKGHAQETPRRPFKFKGFDGGDKIKSGFAIGEDEFIAHDFAIDDTRRDVSVVPSHILDDSESVDQKRHMKKEPHGIPLKSFHGGEESKSSGGRDVPVVEVGRKDGIAHGESADLQGHAQKEPRSPLRSHHTGKEIKLDSGLISPDAHAQAMFDSILESEFWHAAGTFQQLKYWLLSPPLRPGMIRLKFVCACGAIVWDDYPESMSSRTQRLERDLNRFFRQTANGSHTTGDGTLIRTLQEVSSFCTRAFRDLRFLLSSQKHSPTARSPDAEASSRPGAPQATDETSFYLTCVLNTARIPALIHTQSAAIYSDLEYFDALRTLAKSSRASLVSIFNPRKVVAIAYVKFELLFDNEHVEIRKAPDFPLDPEHYQPCKAEFERDDFCPWGPNTLLHFFERRHRCSHHPNILARIPRKLKEKLAVSDHSQPGIGWGMQLVCDVDRFRVGIMGVVGLVVSSVMGILWAKLHGNDVQGGTGLAQCLMMFVPFFVALRGFGNFVEQRY</sequence>
<evidence type="ECO:0000256" key="2">
    <source>
        <dbReference type="SAM" id="Phobius"/>
    </source>
</evidence>
<keyword evidence="2" id="KW-1133">Transmembrane helix</keyword>
<dbReference type="HOGENOM" id="CLU_434106_0_0_1"/>
<evidence type="ECO:0000313" key="4">
    <source>
        <dbReference type="Proteomes" id="UP000019478"/>
    </source>
</evidence>
<dbReference type="AlphaFoldDB" id="W9YBP8"/>
<feature type="transmembrane region" description="Helical" evidence="2">
    <location>
        <begin position="571"/>
        <end position="592"/>
    </location>
</feature>
<dbReference type="OrthoDB" id="9988102at2759"/>
<organism evidence="3 4">
    <name type="scientific">Capronia epimyces CBS 606.96</name>
    <dbReference type="NCBI Taxonomy" id="1182542"/>
    <lineage>
        <taxon>Eukaryota</taxon>
        <taxon>Fungi</taxon>
        <taxon>Dikarya</taxon>
        <taxon>Ascomycota</taxon>
        <taxon>Pezizomycotina</taxon>
        <taxon>Eurotiomycetes</taxon>
        <taxon>Chaetothyriomycetidae</taxon>
        <taxon>Chaetothyriales</taxon>
        <taxon>Herpotrichiellaceae</taxon>
        <taxon>Capronia</taxon>
    </lineage>
</organism>
<proteinExistence type="predicted"/>
<dbReference type="EMBL" id="AMGY01000002">
    <property type="protein sequence ID" value="EXJ89913.1"/>
    <property type="molecule type" value="Genomic_DNA"/>
</dbReference>
<accession>W9YBP8</accession>
<keyword evidence="2" id="KW-0472">Membrane</keyword>
<reference evidence="3 4" key="1">
    <citation type="submission" date="2013-03" db="EMBL/GenBank/DDBJ databases">
        <title>The Genome Sequence of Capronia epimyces CBS 606.96.</title>
        <authorList>
            <consortium name="The Broad Institute Genomics Platform"/>
            <person name="Cuomo C."/>
            <person name="de Hoog S."/>
            <person name="Gorbushina A."/>
            <person name="Walker B."/>
            <person name="Young S.K."/>
            <person name="Zeng Q."/>
            <person name="Gargeya S."/>
            <person name="Fitzgerald M."/>
            <person name="Haas B."/>
            <person name="Abouelleil A."/>
            <person name="Allen A.W."/>
            <person name="Alvarado L."/>
            <person name="Arachchi H.M."/>
            <person name="Berlin A.M."/>
            <person name="Chapman S.B."/>
            <person name="Gainer-Dewar J."/>
            <person name="Goldberg J."/>
            <person name="Griggs A."/>
            <person name="Gujja S."/>
            <person name="Hansen M."/>
            <person name="Howarth C."/>
            <person name="Imamovic A."/>
            <person name="Ireland A."/>
            <person name="Larimer J."/>
            <person name="McCowan C."/>
            <person name="Murphy C."/>
            <person name="Pearson M."/>
            <person name="Poon T.W."/>
            <person name="Priest M."/>
            <person name="Roberts A."/>
            <person name="Saif S."/>
            <person name="Shea T."/>
            <person name="Sisk P."/>
            <person name="Sykes S."/>
            <person name="Wortman J."/>
            <person name="Nusbaum C."/>
            <person name="Birren B."/>
        </authorList>
    </citation>
    <scope>NUCLEOTIDE SEQUENCE [LARGE SCALE GENOMIC DNA]</scope>
    <source>
        <strain evidence="3 4">CBS 606.96</strain>
    </source>
</reference>
<dbReference type="RefSeq" id="XP_007731310.1">
    <property type="nucleotide sequence ID" value="XM_007733120.1"/>
</dbReference>
<name>W9YBP8_9EURO</name>
<evidence type="ECO:0000256" key="1">
    <source>
        <dbReference type="SAM" id="MobiDB-lite"/>
    </source>
</evidence>